<dbReference type="SMART" id="SM00228">
    <property type="entry name" value="PDZ"/>
    <property type="match status" value="1"/>
</dbReference>
<proteinExistence type="predicted"/>
<dbReference type="Gene3D" id="2.60.40.4070">
    <property type="match status" value="1"/>
</dbReference>
<feature type="signal peptide" evidence="1">
    <location>
        <begin position="1"/>
        <end position="20"/>
    </location>
</feature>
<dbReference type="InterPro" id="IPR001478">
    <property type="entry name" value="PDZ"/>
</dbReference>
<evidence type="ECO:0000256" key="1">
    <source>
        <dbReference type="SAM" id="SignalP"/>
    </source>
</evidence>
<dbReference type="AlphaFoldDB" id="A0A0H3U873"/>
<sequence length="268" mass="28340">MKRLIKASLLAAMVAAPAMADEAFGGIGVTIYQIRNGVKVAEVIPNTPAADTKIQAGDVIIAVDGVSLKGQNIEFSKEQLRGQVNKPLEVTFVSGADTMSTVIRRAQITVKDLESEGVEAWYGDKTEFNAQELETYASAKSEKQLVAVLKHGQRVSEGTVNAAGLNGIYIEKADEFAPKAPSQNVAKAGSASLKGFSRKAVSFELKSAGPAIITIMNADGEQVATLRADNAQAGFNTLGWNSENVPSGRYMVTIEHNGSLSGKNAVLK</sequence>
<name>A0A0H3U873_9BACT</name>
<evidence type="ECO:0000313" key="3">
    <source>
        <dbReference type="EMBL" id="AIF26706.1"/>
    </source>
</evidence>
<dbReference type="PROSITE" id="PS50106">
    <property type="entry name" value="PDZ"/>
    <property type="match status" value="1"/>
</dbReference>
<keyword evidence="1" id="KW-0732">Signal</keyword>
<accession>A0A0H3U873</accession>
<dbReference type="InterPro" id="IPR036034">
    <property type="entry name" value="PDZ_sf"/>
</dbReference>
<feature type="chain" id="PRO_5005202738" description="PDZ domain-containing protein" evidence="1">
    <location>
        <begin position="21"/>
        <end position="268"/>
    </location>
</feature>
<dbReference type="Gene3D" id="2.30.42.10">
    <property type="match status" value="1"/>
</dbReference>
<protein>
    <recommendedName>
        <fullName evidence="2">PDZ domain-containing protein</fullName>
    </recommendedName>
</protein>
<dbReference type="Pfam" id="PF00595">
    <property type="entry name" value="PDZ"/>
    <property type="match status" value="1"/>
</dbReference>
<dbReference type="EMBL" id="KF540243">
    <property type="protein sequence ID" value="AIF26706.1"/>
    <property type="molecule type" value="Genomic_DNA"/>
</dbReference>
<reference evidence="3" key="1">
    <citation type="submission" date="2013-08" db="EMBL/GenBank/DDBJ databases">
        <title>Comparison of modified E. coli strains.</title>
        <authorList>
            <person name="Juergensen J."/>
            <person name="Bonge A."/>
            <person name="Streit W.R."/>
        </authorList>
    </citation>
    <scope>NUCLEOTIDE SEQUENCE</scope>
</reference>
<feature type="domain" description="PDZ" evidence="2">
    <location>
        <begin position="25"/>
        <end position="81"/>
    </location>
</feature>
<organism evidence="3">
    <name type="scientific">uncultured bacterium fosmid pJB84D8</name>
    <dbReference type="NCBI Taxonomy" id="1478071"/>
    <lineage>
        <taxon>Bacteria</taxon>
        <taxon>environmental samples</taxon>
    </lineage>
</organism>
<evidence type="ECO:0000259" key="2">
    <source>
        <dbReference type="PROSITE" id="PS50106"/>
    </source>
</evidence>
<dbReference type="SUPFAM" id="SSF50156">
    <property type="entry name" value="PDZ domain-like"/>
    <property type="match status" value="1"/>
</dbReference>